<name>A0ACD1G5G5_9EURO</name>
<proteinExistence type="predicted"/>
<protein>
    <submittedName>
        <fullName evidence="1">Uncharacterized protein</fullName>
    </submittedName>
</protein>
<gene>
    <name evidence="1" type="ORF">BO95DRAFT_444102</name>
</gene>
<dbReference type="EMBL" id="KZ825353">
    <property type="protein sequence ID" value="RAH44477.1"/>
    <property type="molecule type" value="Genomic_DNA"/>
</dbReference>
<evidence type="ECO:0000313" key="2">
    <source>
        <dbReference type="Proteomes" id="UP000249057"/>
    </source>
</evidence>
<evidence type="ECO:0000313" key="1">
    <source>
        <dbReference type="EMBL" id="RAH44477.1"/>
    </source>
</evidence>
<organism evidence="1 2">
    <name type="scientific">Aspergillus brunneoviolaceus CBS 621.78</name>
    <dbReference type="NCBI Taxonomy" id="1450534"/>
    <lineage>
        <taxon>Eukaryota</taxon>
        <taxon>Fungi</taxon>
        <taxon>Dikarya</taxon>
        <taxon>Ascomycota</taxon>
        <taxon>Pezizomycotina</taxon>
        <taxon>Eurotiomycetes</taxon>
        <taxon>Eurotiomycetidae</taxon>
        <taxon>Eurotiales</taxon>
        <taxon>Aspergillaceae</taxon>
        <taxon>Aspergillus</taxon>
        <taxon>Aspergillus subgen. Circumdati</taxon>
    </lineage>
</organism>
<accession>A0ACD1G5G5</accession>
<sequence>MIGGVILSFGFRSPGTTKLWATSTIEILSQNQKKKIKTSRNLVMGLGVGSCPSLFLLWITDLLVLYYRGRQGYVPVDQTTFFASVQ</sequence>
<reference evidence="1" key="1">
    <citation type="submission" date="2018-02" db="EMBL/GenBank/DDBJ databases">
        <title>The genomes of Aspergillus section Nigri reveals drivers in fungal speciation.</title>
        <authorList>
            <consortium name="DOE Joint Genome Institute"/>
            <person name="Vesth T.C."/>
            <person name="Nybo J."/>
            <person name="Theobald S."/>
            <person name="Brandl J."/>
            <person name="Frisvad J.C."/>
            <person name="Nielsen K.F."/>
            <person name="Lyhne E.K."/>
            <person name="Kogle M.E."/>
            <person name="Kuo A."/>
            <person name="Riley R."/>
            <person name="Clum A."/>
            <person name="Nolan M."/>
            <person name="Lipzen A."/>
            <person name="Salamov A."/>
            <person name="Henrissat B."/>
            <person name="Wiebenga A."/>
            <person name="De vries R.P."/>
            <person name="Grigoriev I.V."/>
            <person name="Mortensen U.H."/>
            <person name="Andersen M.R."/>
            <person name="Baker S.E."/>
        </authorList>
    </citation>
    <scope>NUCLEOTIDE SEQUENCE</scope>
    <source>
        <strain evidence="1">CBS 621.78</strain>
    </source>
</reference>
<dbReference type="Proteomes" id="UP000249057">
    <property type="component" value="Unassembled WGS sequence"/>
</dbReference>
<keyword evidence="2" id="KW-1185">Reference proteome</keyword>